<dbReference type="Gene3D" id="3.30.1010.10">
    <property type="entry name" value="Phosphatidylinositol 3-kinase Catalytic Subunit, Chain A, domain 4"/>
    <property type="match status" value="1"/>
</dbReference>
<dbReference type="SUPFAM" id="SSF56112">
    <property type="entry name" value="Protein kinase-like (PK-like)"/>
    <property type="match status" value="1"/>
</dbReference>
<evidence type="ECO:0000256" key="4">
    <source>
        <dbReference type="ARBA" id="ARBA00022527"/>
    </source>
</evidence>
<evidence type="ECO:0000256" key="10">
    <source>
        <dbReference type="ARBA" id="ARBA00023204"/>
    </source>
</evidence>
<evidence type="ECO:0000259" key="14">
    <source>
        <dbReference type="PROSITE" id="PS50290"/>
    </source>
</evidence>
<evidence type="ECO:0000259" key="15">
    <source>
        <dbReference type="PROSITE" id="PS51189"/>
    </source>
</evidence>
<evidence type="ECO:0000256" key="11">
    <source>
        <dbReference type="ARBA" id="ARBA00023242"/>
    </source>
</evidence>
<dbReference type="PROSITE" id="PS00916">
    <property type="entry name" value="PI3_4_KINASE_2"/>
    <property type="match status" value="1"/>
</dbReference>
<organism evidence="17 18">
    <name type="scientific">Clavelina lepadiformis</name>
    <name type="common">Light-bulb sea squirt</name>
    <name type="synonym">Ascidia lepadiformis</name>
    <dbReference type="NCBI Taxonomy" id="159417"/>
    <lineage>
        <taxon>Eukaryota</taxon>
        <taxon>Metazoa</taxon>
        <taxon>Chordata</taxon>
        <taxon>Tunicata</taxon>
        <taxon>Ascidiacea</taxon>
        <taxon>Aplousobranchia</taxon>
        <taxon>Clavelinidae</taxon>
        <taxon>Clavelina</taxon>
    </lineage>
</organism>
<accession>A0ABP0FX06</accession>
<dbReference type="Proteomes" id="UP001642483">
    <property type="component" value="Unassembled WGS sequence"/>
</dbReference>
<dbReference type="InterPro" id="IPR011989">
    <property type="entry name" value="ARM-like"/>
</dbReference>
<evidence type="ECO:0000256" key="5">
    <source>
        <dbReference type="ARBA" id="ARBA00022679"/>
    </source>
</evidence>
<dbReference type="Gene3D" id="1.10.1070.11">
    <property type="entry name" value="Phosphatidylinositol 3-/4-kinase, catalytic domain"/>
    <property type="match status" value="1"/>
</dbReference>
<keyword evidence="5" id="KW-0808">Transferase</keyword>
<dbReference type="InterPro" id="IPR000403">
    <property type="entry name" value="PI3/4_kinase_cat_dom"/>
</dbReference>
<dbReference type="SMART" id="SM01343">
    <property type="entry name" value="FATC"/>
    <property type="match status" value="1"/>
</dbReference>
<proteinExistence type="inferred from homology"/>
<dbReference type="PANTHER" id="PTHR11139">
    <property type="entry name" value="ATAXIA TELANGIECTASIA MUTATED ATM -RELATED"/>
    <property type="match status" value="1"/>
</dbReference>
<dbReference type="InterPro" id="IPR011990">
    <property type="entry name" value="TPR-like_helical_dom_sf"/>
</dbReference>
<evidence type="ECO:0000256" key="12">
    <source>
        <dbReference type="ARBA" id="ARBA00024420"/>
    </source>
</evidence>
<dbReference type="PROSITE" id="PS51190">
    <property type="entry name" value="FATC"/>
    <property type="match status" value="1"/>
</dbReference>
<keyword evidence="11" id="KW-0539">Nucleus</keyword>
<dbReference type="InterPro" id="IPR016024">
    <property type="entry name" value="ARM-type_fold"/>
</dbReference>
<feature type="domain" description="PI3K/PI4K catalytic" evidence="14">
    <location>
        <begin position="2352"/>
        <end position="2660"/>
    </location>
</feature>
<evidence type="ECO:0000256" key="9">
    <source>
        <dbReference type="ARBA" id="ARBA00022840"/>
    </source>
</evidence>
<dbReference type="SUPFAM" id="SSF48452">
    <property type="entry name" value="TPR-like"/>
    <property type="match status" value="1"/>
</dbReference>
<dbReference type="InterPro" id="IPR003151">
    <property type="entry name" value="PIK-rel_kinase_FAT"/>
</dbReference>
<protein>
    <recommendedName>
        <fullName evidence="12">Serine/threonine-protein kinase ATR</fullName>
        <ecNumber evidence="3">2.7.11.1</ecNumber>
    </recommendedName>
</protein>
<dbReference type="InterPro" id="IPR018936">
    <property type="entry name" value="PI3/4_kinase_CS"/>
</dbReference>
<dbReference type="PANTHER" id="PTHR11139:SF69">
    <property type="entry name" value="SERINE_THREONINE-PROTEIN KINASE ATR"/>
    <property type="match status" value="1"/>
</dbReference>
<keyword evidence="10" id="KW-0234">DNA repair</keyword>
<dbReference type="Pfam" id="PF25030">
    <property type="entry name" value="M-HEAT_ATR"/>
    <property type="match status" value="1"/>
</dbReference>
<dbReference type="InterPro" id="IPR003152">
    <property type="entry name" value="FATC_dom"/>
</dbReference>
<evidence type="ECO:0000256" key="6">
    <source>
        <dbReference type="ARBA" id="ARBA00022741"/>
    </source>
</evidence>
<feature type="compositionally biased region" description="Basic and acidic residues" evidence="13">
    <location>
        <begin position="1599"/>
        <end position="1609"/>
    </location>
</feature>
<feature type="domain" description="FATC" evidence="16">
    <location>
        <begin position="2662"/>
        <end position="2694"/>
    </location>
</feature>
<dbReference type="InterPro" id="IPR014009">
    <property type="entry name" value="PIK_FAT"/>
</dbReference>
<dbReference type="InterPro" id="IPR050517">
    <property type="entry name" value="DDR_Repair_Kinase"/>
</dbReference>
<comment type="similarity">
    <text evidence="2">Belongs to the PI3/PI4-kinase family. ATM subfamily.</text>
</comment>
<keyword evidence="4" id="KW-0723">Serine/threonine-protein kinase</keyword>
<gene>
    <name evidence="17" type="ORF">CVLEPA_LOCUS15115</name>
</gene>
<feature type="domain" description="FAT" evidence="15">
    <location>
        <begin position="1690"/>
        <end position="2240"/>
    </location>
</feature>
<name>A0ABP0FX06_CLALP</name>
<dbReference type="Gene3D" id="1.25.10.10">
    <property type="entry name" value="Leucine-rich Repeat Variant"/>
    <property type="match status" value="1"/>
</dbReference>
<dbReference type="Pfam" id="PF02259">
    <property type="entry name" value="FAT"/>
    <property type="match status" value="1"/>
</dbReference>
<evidence type="ECO:0000259" key="16">
    <source>
        <dbReference type="PROSITE" id="PS51190"/>
    </source>
</evidence>
<dbReference type="InterPro" id="IPR036940">
    <property type="entry name" value="PI3/4_kinase_cat_sf"/>
</dbReference>
<comment type="subcellular location">
    <subcellularLocation>
        <location evidence="1">Nucleus</location>
    </subcellularLocation>
</comment>
<keyword evidence="6" id="KW-0547">Nucleotide-binding</keyword>
<reference evidence="17 18" key="1">
    <citation type="submission" date="2024-02" db="EMBL/GenBank/DDBJ databases">
        <authorList>
            <person name="Daric V."/>
            <person name="Darras S."/>
        </authorList>
    </citation>
    <scope>NUCLEOTIDE SEQUENCE [LARGE SCALE GENOMIC DNA]</scope>
</reference>
<dbReference type="Pfam" id="PF00454">
    <property type="entry name" value="PI3_PI4_kinase"/>
    <property type="match status" value="1"/>
</dbReference>
<dbReference type="InterPro" id="IPR057564">
    <property type="entry name" value="HEAT_ATR"/>
</dbReference>
<dbReference type="EC" id="2.7.11.1" evidence="3"/>
<evidence type="ECO:0000256" key="8">
    <source>
        <dbReference type="ARBA" id="ARBA00022777"/>
    </source>
</evidence>
<evidence type="ECO:0000256" key="13">
    <source>
        <dbReference type="SAM" id="MobiDB-lite"/>
    </source>
</evidence>
<dbReference type="SMART" id="SM00802">
    <property type="entry name" value="UME"/>
    <property type="match status" value="1"/>
</dbReference>
<evidence type="ECO:0000313" key="17">
    <source>
        <dbReference type="EMBL" id="CAK8684112.1"/>
    </source>
</evidence>
<dbReference type="EMBL" id="CAWYQH010000097">
    <property type="protein sequence ID" value="CAK8684112.1"/>
    <property type="molecule type" value="Genomic_DNA"/>
</dbReference>
<keyword evidence="18" id="KW-1185">Reference proteome</keyword>
<keyword evidence="8" id="KW-0418">Kinase</keyword>
<evidence type="ECO:0000256" key="1">
    <source>
        <dbReference type="ARBA" id="ARBA00004123"/>
    </source>
</evidence>
<keyword evidence="7" id="KW-0227">DNA damage</keyword>
<evidence type="ECO:0000256" key="3">
    <source>
        <dbReference type="ARBA" id="ARBA00012513"/>
    </source>
</evidence>
<dbReference type="SMART" id="SM00146">
    <property type="entry name" value="PI3Kc"/>
    <property type="match status" value="1"/>
</dbReference>
<dbReference type="PROSITE" id="PS51189">
    <property type="entry name" value="FAT"/>
    <property type="match status" value="1"/>
</dbReference>
<comment type="caution">
    <text evidence="17">The sequence shown here is derived from an EMBL/GenBank/DDBJ whole genome shotgun (WGS) entry which is preliminary data.</text>
</comment>
<dbReference type="InterPro" id="IPR012993">
    <property type="entry name" value="UME"/>
</dbReference>
<evidence type="ECO:0000256" key="7">
    <source>
        <dbReference type="ARBA" id="ARBA00022763"/>
    </source>
</evidence>
<dbReference type="Pfam" id="PF08064">
    <property type="entry name" value="UME"/>
    <property type="match status" value="1"/>
</dbReference>
<dbReference type="CDD" id="cd00892">
    <property type="entry name" value="PIKKc_ATR"/>
    <property type="match status" value="1"/>
</dbReference>
<dbReference type="Pfam" id="PF02260">
    <property type="entry name" value="FATC"/>
    <property type="match status" value="1"/>
</dbReference>
<dbReference type="InterPro" id="IPR056802">
    <property type="entry name" value="ATR-like_M-HEAT"/>
</dbReference>
<sequence length="2694" mass="305998">MECTEEILKSIVNDYKKIKGSNEQIKSKCQKIRKNLQQIIKQQLADINQICYELKKAKDQSSQTETILNFFYYLLAELPHPVFVPSTEQCNAVPLEQRSAQFHEYYDFLYLLFSRLAQLLSCEQLSAIHDVARKILLLWLQLIKTKNISIYHLVLNNIFDLLSELHVMEQNNFQICNDVAVPTILPLQTFKVENPFIKEIPLLSITSYESMECWQIVCCKLLQELACDITLFLGNKMKCLWDIIFHQVQFGLLSLKAAAFNLIMSLLDHLKLSEQVQSRLVYCCIIPLVKYVVGGSVKTHFIEAGISEDEVKEYDVGVSCFLKHLFKTTMAINSYIPRSNLLLSIGQLSDMLECFLTSVGPVTKWDDTIMAICQYILVSAVDVNVEEQAARSSDFVENCDKFMLLLLQASSKSGQRHTCINLTFCYIVCLRLHHDVLINVNEPTVEVRKVYRSPLARKHHRNASDGKEKNSSKTSDFQVQFYDQIKDFCLNVYKQYENLGQKLKNKAINSKEVFTMLTDSLNDLLDIFQPLVNALIMTKQNKEDVHVLTKLGREVPFKTVFMKLVEVFVVACGDKTKSQEMQEVTSATEVFGKVVKLSKLFVIWFHVLQDELKMPLSQDNISFLEIVSVLLSVLWIEDMPWQDLKLPSGKFLLKSSLLSLTQFLQSCNFSQEEILKDKSKEHKVVLSDCLSGLVYLPSNIAVMWRCSVVVKWALSSNCQGVESNCLNLFSCFCSKLKKHSAGITLISPLLEDISYFLKAKSSSHVSVLNCVVRQILPLSLVLSDDFTVFSKVSFVDENCQSFQIHNGEAKPKQSLDEKYMSFFNNIEKCVYSNLSSIDENDCVFAANMLNGFASVLQHSNKTNQVGMRILNQWFLHFQKFSQADGVKASLIDGDFDDSLWNSQIMMSVEELIISSMADHNTTLLGRIVPLLASMMKYCHTTLRNEDRMFVWCLKQLCKLMTRSSIYVSSNAYIEIKEASKITQQNNILLHQRKMLCATIIESLLAEDTPTRPLLDILVDTAQLFNLFLEDFLSNNLQYLLPPAVVSLPSSSGDKQEELLTMFCQVTNKSRADITMQHFKHIFCHAVVTDSDLTNLFKFLENQTRIKKESLILLNYGSLIQHLVAHISVNHDRVCQALQIIHEIKENEICSLSMSQLIKPHFLSVLTFFNGQLRLPSVTFDDKKQIYESLICLLWLMDKSDVTAVSVKIINTLCLAQQVFANSTCGRICCKGWDTLIKCVEVSSLGSILSQVAVNLIPFLEQYPSDVARSLEYLVIENIGSTRANLSELYFLPEHDALNQVKLCVERELKQKKQQNNFVSCLEQATKQVAHDSVEVRVYALARLRTILQSNQTPLQRHCLAGGGSSELIKCLASTLLTCCRDSNSEVRLLSVKCLGQIGAISPDKLCLSFNSNLAKQTRQVMFDDQDFAFDLLNCLVQSFLVAKPVHQDISAFAVQELLKIYSCRDGSKDNAGRRLWRRFSEQTQAVLEPHLTSRYMLKKPEMNLSTLKRPILHKKQSMTFREWIGTFCAVLMQMVASSCVQEGSKVRGVFEACGAVVRNDVNVALFLLPHTVVEVLKCGEEYTDFIVEEVMAVLESTETLKENKNDPKPTSDVGSLPNDTNTAHEDSKLLIGQSSHLAQLSAQAVFSVMDHVTIWQRQPVPTTGGSLARSKLVKEKDLAAAFLSRIPQRTLALASLRCRAHTRALLHYENYLRQSCGGNCDAASAVFLQRIFVEMDETDGVLGVVNVRGVEPTPETQLKLLESTGALQDAAACYERIIRKNPDDLLHHKGFAKCLIDLGQLSTVVNVIDGTTAQHPNWEHELSSYQMEACWRLGKWEVLEKKIKNMETATKNWNSSIGEAILAIRSSEWQKFDNMLDELYQSQVGPLSAASMESASYQRGYEHILRLHMISDLERFGDGMRDQSEHHSVDDVMSLWQLRLQVVQSTFRAREPMMSLCRVLLPLLSQNLSNEYGRHVGKLWLQSSKLARKCGHVQTAYGALLSAQPYSLPGYCIEHAKWLWKKGESHHALRTLQRGFTEYFSSSSSMSDREEKKTRAKVMLLVAKLMEESSSFDSNTVLRQYKDVVAYMGEWEDAHFYCGQYYDKLMTILMGEKGGVSPKAHHLYYIMHHYGRSLCYGTSHIYESLTKLLTLWLDYGETAARLEKAGRPLSLEDVQRLVDVMKDIRSRLPAYIFYAAFSQLTSRICHQHEPTYNQLKEILVQVIQAFPQRALWSMMAISKSSFKQRAARCQEIFQRVSFIDATLTKLLSDMNKLTNNLLELCNKPVNNIQPLSINTHFKSLKKLVSDSAFSEIILPLQKFMTVTLPQSKSNAMLGSQNSHNPFPESTTHIVGFDDAVEILSSLQRPKKVSVRASDGSSCIFLCKPKDDLRKDARLTEFAAIVNKCLMRDTESGKRNLLIRTYAVVPLNEECGLIEWVNNMQGLRHILLAIYKTKGTYTSGKQLKAMQLPVSETLKKKLDVFRNKLLPRHPAVFHEWFLSTFTDPSSWYNARLAYARSLAVMSMVGYMLGLGDRHGENILFDSNSGEAMHVDFNCLFNKGLTLEVPEIVPFRLTHNLVDAMGPTKYEGFFRRACEVTMNVLREQREPLMSVLKTFIYDPLVEWSKRTRGASGSGSKEILTEKALNCVNNIDKRLRGIVAKNKGLPLSIEGHVHYLIQEATNEEHLCQMYIGWAPFM</sequence>
<feature type="region of interest" description="Disordered" evidence="13">
    <location>
        <begin position="1599"/>
        <end position="1621"/>
    </location>
</feature>
<keyword evidence="9" id="KW-0067">ATP-binding</keyword>
<dbReference type="InterPro" id="IPR011009">
    <property type="entry name" value="Kinase-like_dom_sf"/>
</dbReference>
<evidence type="ECO:0000256" key="2">
    <source>
        <dbReference type="ARBA" id="ARBA00010769"/>
    </source>
</evidence>
<evidence type="ECO:0000313" key="18">
    <source>
        <dbReference type="Proteomes" id="UP001642483"/>
    </source>
</evidence>
<dbReference type="PROSITE" id="PS50290">
    <property type="entry name" value="PI3_4_KINASE_3"/>
    <property type="match status" value="1"/>
</dbReference>
<dbReference type="SUPFAM" id="SSF48371">
    <property type="entry name" value="ARM repeat"/>
    <property type="match status" value="1"/>
</dbReference>
<dbReference type="Pfam" id="PF23593">
    <property type="entry name" value="HEAT_ATR"/>
    <property type="match status" value="1"/>
</dbReference>